<dbReference type="RefSeq" id="XP_008872190.1">
    <property type="nucleotide sequence ID" value="XM_008873968.1"/>
</dbReference>
<dbReference type="STRING" id="157072.A0A024U079"/>
<dbReference type="VEuPathDB" id="FungiDB:H310_08278"/>
<dbReference type="GeneID" id="20085328"/>
<organism evidence="1">
    <name type="scientific">Aphanomyces invadans</name>
    <dbReference type="NCBI Taxonomy" id="157072"/>
    <lineage>
        <taxon>Eukaryota</taxon>
        <taxon>Sar</taxon>
        <taxon>Stramenopiles</taxon>
        <taxon>Oomycota</taxon>
        <taxon>Saprolegniomycetes</taxon>
        <taxon>Saprolegniales</taxon>
        <taxon>Verrucalvaceae</taxon>
        <taxon>Aphanomyces</taxon>
    </lineage>
</organism>
<proteinExistence type="predicted"/>
<evidence type="ECO:0000313" key="1">
    <source>
        <dbReference type="EMBL" id="ETV99634.1"/>
    </source>
</evidence>
<sequence>MDDGRPMGLTIGYMQHFILRNGGRRAFHGMSVLDVCYQFVKPMTDPHKLSLVDFVLECDDEELSSCVQPAQWFITDDWSSNFLDSFDTLLHFFHPRDDVAVWSGLSHVNHHDQEIELRTFDWFASQNELNVRSIRNVVFVMFPWRTPFALHSSWCLFDAFVAMTHHPNSFQIASTDDQKLDFLSALETNPRPILSMLQSPADTLPSSFREEDQVGVLERIGGIEGFRAVQMFVLDHMSRWMLRCLDERAATPGESILVVAKWLVVKAGFLRGLGYPDDANDLFNQAMNIYELELGTLAAEALAVVTAQYLSQCSSQDL</sequence>
<reference evidence="1" key="1">
    <citation type="submission" date="2013-12" db="EMBL/GenBank/DDBJ databases">
        <title>The Genome Sequence of Aphanomyces invadans NJM9701.</title>
        <authorList>
            <consortium name="The Broad Institute Genomics Platform"/>
            <person name="Russ C."/>
            <person name="Tyler B."/>
            <person name="van West P."/>
            <person name="Dieguez-Uribeondo J."/>
            <person name="Young S.K."/>
            <person name="Zeng Q."/>
            <person name="Gargeya S."/>
            <person name="Fitzgerald M."/>
            <person name="Abouelleil A."/>
            <person name="Alvarado L."/>
            <person name="Chapman S.B."/>
            <person name="Gainer-Dewar J."/>
            <person name="Goldberg J."/>
            <person name="Griggs A."/>
            <person name="Gujja S."/>
            <person name="Hansen M."/>
            <person name="Howarth C."/>
            <person name="Imamovic A."/>
            <person name="Ireland A."/>
            <person name="Larimer J."/>
            <person name="McCowan C."/>
            <person name="Murphy C."/>
            <person name="Pearson M."/>
            <person name="Poon T.W."/>
            <person name="Priest M."/>
            <person name="Roberts A."/>
            <person name="Saif S."/>
            <person name="Shea T."/>
            <person name="Sykes S."/>
            <person name="Wortman J."/>
            <person name="Nusbaum C."/>
            <person name="Birren B."/>
        </authorList>
    </citation>
    <scope>NUCLEOTIDE SEQUENCE [LARGE SCALE GENOMIC DNA]</scope>
    <source>
        <strain evidence="1">NJM9701</strain>
    </source>
</reference>
<protein>
    <submittedName>
        <fullName evidence="1">Uncharacterized protein</fullName>
    </submittedName>
</protein>
<name>A0A024U079_9STRA</name>
<dbReference type="EMBL" id="KI913967">
    <property type="protein sequence ID" value="ETV99634.1"/>
    <property type="molecule type" value="Genomic_DNA"/>
</dbReference>
<dbReference type="AlphaFoldDB" id="A0A024U079"/>
<gene>
    <name evidence="1" type="ORF">H310_08278</name>
</gene>
<accession>A0A024U079</accession>